<feature type="non-terminal residue" evidence="5">
    <location>
        <position position="1"/>
    </location>
</feature>
<reference evidence="5" key="1">
    <citation type="journal article" date="2021" name="Evol. Appl.">
        <title>The genome of the Pyrenean desman and the effects of bottlenecks and inbreeding on the genomic landscape of an endangered species.</title>
        <authorList>
            <person name="Escoda L."/>
            <person name="Castresana J."/>
        </authorList>
    </citation>
    <scope>NUCLEOTIDE SEQUENCE</scope>
    <source>
        <strain evidence="5">IBE-C5619</strain>
    </source>
</reference>
<evidence type="ECO:0000313" key="5">
    <source>
        <dbReference type="EMBL" id="KAG8512599.1"/>
    </source>
</evidence>
<keyword evidence="2" id="KW-0106">Calcium</keyword>
<keyword evidence="1" id="KW-0479">Metal-binding</keyword>
<accession>A0A8J6AJE8</accession>
<evidence type="ECO:0000313" key="6">
    <source>
        <dbReference type="Proteomes" id="UP000700334"/>
    </source>
</evidence>
<sequence>DVSCLVECVYKLNMSTTLELHEMKGKIIQLYNYIHNLSDQFLSMDTMVNSLFNTDNSQRWAPVASEMSAFEKRLENVTATLTNLQNRLEEELDDIFLQLSQFKDNFYFLENTLNITQREHSNYHTSTTLPLQEKEKKLNTPGLPYATSSPNYGISETVSQAPADAEDSEILEEKPKITVSFIKNLTDLQVFFYSADSDASGYLTYDEIQSFLGEETPEQEQLELFDADDNKVFSYLELMRALGLL</sequence>
<dbReference type="Proteomes" id="UP000700334">
    <property type="component" value="Unassembled WGS sequence"/>
</dbReference>
<name>A0A8J6AJE8_GALPY</name>
<dbReference type="GO" id="GO:0005509">
    <property type="term" value="F:calcium ion binding"/>
    <property type="evidence" value="ECO:0007669"/>
    <property type="project" value="InterPro"/>
</dbReference>
<feature type="non-terminal residue" evidence="5">
    <location>
        <position position="245"/>
    </location>
</feature>
<feature type="coiled-coil region" evidence="3">
    <location>
        <begin position="67"/>
        <end position="105"/>
    </location>
</feature>
<dbReference type="InterPro" id="IPR018247">
    <property type="entry name" value="EF_Hand_1_Ca_BS"/>
</dbReference>
<protein>
    <recommendedName>
        <fullName evidence="4">EF-hand domain-containing protein</fullName>
    </recommendedName>
</protein>
<evidence type="ECO:0000256" key="3">
    <source>
        <dbReference type="SAM" id="Coils"/>
    </source>
</evidence>
<evidence type="ECO:0000256" key="1">
    <source>
        <dbReference type="ARBA" id="ARBA00022723"/>
    </source>
</evidence>
<evidence type="ECO:0000259" key="4">
    <source>
        <dbReference type="PROSITE" id="PS50222"/>
    </source>
</evidence>
<dbReference type="InterPro" id="IPR002048">
    <property type="entry name" value="EF_hand_dom"/>
</dbReference>
<dbReference type="PROSITE" id="PS50222">
    <property type="entry name" value="EF_HAND_2"/>
    <property type="match status" value="1"/>
</dbReference>
<dbReference type="SUPFAM" id="SSF47473">
    <property type="entry name" value="EF-hand"/>
    <property type="match status" value="1"/>
</dbReference>
<dbReference type="InterPro" id="IPR011992">
    <property type="entry name" value="EF-hand-dom_pair"/>
</dbReference>
<keyword evidence="6" id="KW-1185">Reference proteome</keyword>
<gene>
    <name evidence="5" type="ORF">J0S82_014423</name>
</gene>
<comment type="caution">
    <text evidence="5">The sequence shown here is derived from an EMBL/GenBank/DDBJ whole genome shotgun (WGS) entry which is preliminary data.</text>
</comment>
<proteinExistence type="predicted"/>
<dbReference type="Gene3D" id="1.10.238.10">
    <property type="entry name" value="EF-hand"/>
    <property type="match status" value="1"/>
</dbReference>
<dbReference type="OrthoDB" id="9946863at2759"/>
<dbReference type="PROSITE" id="PS00018">
    <property type="entry name" value="EF_HAND_1"/>
    <property type="match status" value="1"/>
</dbReference>
<dbReference type="EMBL" id="JAGFMF010011792">
    <property type="protein sequence ID" value="KAG8512599.1"/>
    <property type="molecule type" value="Genomic_DNA"/>
</dbReference>
<dbReference type="AlphaFoldDB" id="A0A8J6AJE8"/>
<organism evidence="5 6">
    <name type="scientific">Galemys pyrenaicus</name>
    <name type="common">Iberian desman</name>
    <name type="synonym">Pyrenean desman</name>
    <dbReference type="NCBI Taxonomy" id="202257"/>
    <lineage>
        <taxon>Eukaryota</taxon>
        <taxon>Metazoa</taxon>
        <taxon>Chordata</taxon>
        <taxon>Craniata</taxon>
        <taxon>Vertebrata</taxon>
        <taxon>Euteleostomi</taxon>
        <taxon>Mammalia</taxon>
        <taxon>Eutheria</taxon>
        <taxon>Laurasiatheria</taxon>
        <taxon>Eulipotyphla</taxon>
        <taxon>Talpidae</taxon>
        <taxon>Galemys</taxon>
    </lineage>
</organism>
<feature type="domain" description="EF-hand" evidence="4">
    <location>
        <begin position="183"/>
        <end position="218"/>
    </location>
</feature>
<keyword evidence="3" id="KW-0175">Coiled coil</keyword>
<evidence type="ECO:0000256" key="2">
    <source>
        <dbReference type="ARBA" id="ARBA00022837"/>
    </source>
</evidence>